<dbReference type="InterPro" id="IPR032821">
    <property type="entry name" value="PKS_assoc"/>
</dbReference>
<dbReference type="CDD" id="cd00833">
    <property type="entry name" value="PKS"/>
    <property type="match status" value="1"/>
</dbReference>
<dbReference type="InterPro" id="IPR014043">
    <property type="entry name" value="Acyl_transferase_dom"/>
</dbReference>
<keyword evidence="4" id="KW-0511">Multifunctional enzyme</keyword>
<dbReference type="Pfam" id="PF16197">
    <property type="entry name" value="KAsynt_C_assoc"/>
    <property type="match status" value="1"/>
</dbReference>
<proteinExistence type="predicted"/>
<evidence type="ECO:0000313" key="10">
    <source>
        <dbReference type="Proteomes" id="UP000700596"/>
    </source>
</evidence>
<dbReference type="SMART" id="SM01294">
    <property type="entry name" value="PKS_PP_betabranch"/>
    <property type="match status" value="1"/>
</dbReference>
<dbReference type="InterPro" id="IPR036736">
    <property type="entry name" value="ACP-like_sf"/>
</dbReference>
<evidence type="ECO:0000256" key="4">
    <source>
        <dbReference type="ARBA" id="ARBA00023268"/>
    </source>
</evidence>
<dbReference type="InterPro" id="IPR014030">
    <property type="entry name" value="Ketoacyl_synth_N"/>
</dbReference>
<feature type="domain" description="Ketosynthase family 3 (KS3)" evidence="7">
    <location>
        <begin position="355"/>
        <end position="775"/>
    </location>
</feature>
<dbReference type="Pfam" id="PF00550">
    <property type="entry name" value="PP-binding"/>
    <property type="match status" value="1"/>
</dbReference>
<dbReference type="InterPro" id="IPR050091">
    <property type="entry name" value="PKS_NRPS_Biosynth_Enz"/>
</dbReference>
<feature type="non-terminal residue" evidence="9">
    <location>
        <position position="1"/>
    </location>
</feature>
<keyword evidence="3" id="KW-0808">Transferase</keyword>
<keyword evidence="10" id="KW-1185">Reference proteome</keyword>
<dbReference type="Gene3D" id="1.10.1200.10">
    <property type="entry name" value="ACP-like"/>
    <property type="match status" value="1"/>
</dbReference>
<dbReference type="Gene3D" id="3.40.50.150">
    <property type="entry name" value="Vaccinia Virus protein VP39"/>
    <property type="match status" value="1"/>
</dbReference>
<dbReference type="PROSITE" id="PS52004">
    <property type="entry name" value="KS3_2"/>
    <property type="match status" value="1"/>
</dbReference>
<feature type="region of interest" description="N-terminal hotdog fold" evidence="5">
    <location>
        <begin position="1261"/>
        <end position="1394"/>
    </location>
</feature>
<dbReference type="InterPro" id="IPR029063">
    <property type="entry name" value="SAM-dependent_MTases_sf"/>
</dbReference>
<dbReference type="SUPFAM" id="SSF55048">
    <property type="entry name" value="Probable ACP-binding domain of malonyl-CoA ACP transacylase"/>
    <property type="match status" value="1"/>
</dbReference>
<dbReference type="InterPro" id="IPR016039">
    <property type="entry name" value="Thiolase-like"/>
</dbReference>
<dbReference type="Pfam" id="PF14765">
    <property type="entry name" value="PS-DH"/>
    <property type="match status" value="1"/>
</dbReference>
<reference evidence="9" key="1">
    <citation type="journal article" date="2021" name="Nat. Commun.">
        <title>Genetic determinants of endophytism in the Arabidopsis root mycobiome.</title>
        <authorList>
            <person name="Mesny F."/>
            <person name="Miyauchi S."/>
            <person name="Thiergart T."/>
            <person name="Pickel B."/>
            <person name="Atanasova L."/>
            <person name="Karlsson M."/>
            <person name="Huettel B."/>
            <person name="Barry K.W."/>
            <person name="Haridas S."/>
            <person name="Chen C."/>
            <person name="Bauer D."/>
            <person name="Andreopoulos W."/>
            <person name="Pangilinan J."/>
            <person name="LaButti K."/>
            <person name="Riley R."/>
            <person name="Lipzen A."/>
            <person name="Clum A."/>
            <person name="Drula E."/>
            <person name="Henrissat B."/>
            <person name="Kohler A."/>
            <person name="Grigoriev I.V."/>
            <person name="Martin F.M."/>
            <person name="Hacquard S."/>
        </authorList>
    </citation>
    <scope>NUCLEOTIDE SEQUENCE</scope>
    <source>
        <strain evidence="9">MPI-CAGE-CH-0243</strain>
    </source>
</reference>
<dbReference type="PROSITE" id="PS50075">
    <property type="entry name" value="CARRIER"/>
    <property type="match status" value="1"/>
</dbReference>
<dbReference type="PROSITE" id="PS52019">
    <property type="entry name" value="PKS_MFAS_DH"/>
    <property type="match status" value="1"/>
</dbReference>
<dbReference type="SUPFAM" id="SSF52151">
    <property type="entry name" value="FabD/lysophospholipase-like"/>
    <property type="match status" value="1"/>
</dbReference>
<dbReference type="Pfam" id="PF08242">
    <property type="entry name" value="Methyltransf_12"/>
    <property type="match status" value="1"/>
</dbReference>
<feature type="active site" description="Proton donor; for dehydratase activity" evidence="5">
    <location>
        <position position="1480"/>
    </location>
</feature>
<dbReference type="Pfam" id="PF02801">
    <property type="entry name" value="Ketoacyl-synt_C"/>
    <property type="match status" value="1"/>
</dbReference>
<dbReference type="InterPro" id="IPR042104">
    <property type="entry name" value="PKS_dehydratase_sf"/>
</dbReference>
<dbReference type="InterPro" id="IPR020806">
    <property type="entry name" value="PKS_PP-bd"/>
</dbReference>
<dbReference type="PANTHER" id="PTHR43775">
    <property type="entry name" value="FATTY ACID SYNTHASE"/>
    <property type="match status" value="1"/>
</dbReference>
<dbReference type="SMART" id="SM00825">
    <property type="entry name" value="PKS_KS"/>
    <property type="match status" value="1"/>
</dbReference>
<dbReference type="InterPro" id="IPR049900">
    <property type="entry name" value="PKS_mFAS_DH"/>
</dbReference>
<dbReference type="SMART" id="SM00827">
    <property type="entry name" value="PKS_AT"/>
    <property type="match status" value="1"/>
</dbReference>
<feature type="domain" description="PKS/mFAS DH" evidence="8">
    <location>
        <begin position="1261"/>
        <end position="1570"/>
    </location>
</feature>
<dbReference type="Pfam" id="PF00698">
    <property type="entry name" value="Acyl_transf_1"/>
    <property type="match status" value="1"/>
</dbReference>
<evidence type="ECO:0000259" key="6">
    <source>
        <dbReference type="PROSITE" id="PS50075"/>
    </source>
</evidence>
<evidence type="ECO:0000256" key="5">
    <source>
        <dbReference type="PROSITE-ProRule" id="PRU01363"/>
    </source>
</evidence>
<dbReference type="EMBL" id="JAGMWT010000012">
    <property type="protein sequence ID" value="KAH7118750.1"/>
    <property type="molecule type" value="Genomic_DNA"/>
</dbReference>
<feature type="domain" description="Carrier" evidence="6">
    <location>
        <begin position="1625"/>
        <end position="1702"/>
    </location>
</feature>
<accession>A0A9P9DG07</accession>
<dbReference type="Proteomes" id="UP000700596">
    <property type="component" value="Unassembled WGS sequence"/>
</dbReference>
<dbReference type="SUPFAM" id="SSF53901">
    <property type="entry name" value="Thiolase-like"/>
    <property type="match status" value="1"/>
</dbReference>
<dbReference type="InterPro" id="IPR009081">
    <property type="entry name" value="PP-bd_ACP"/>
</dbReference>
<evidence type="ECO:0008006" key="11">
    <source>
        <dbReference type="Google" id="ProtNLM"/>
    </source>
</evidence>
<dbReference type="PANTHER" id="PTHR43775:SF21">
    <property type="entry name" value="NON-REDUCING POLYKETIDE SYNTHASE AUSA-RELATED"/>
    <property type="match status" value="1"/>
</dbReference>
<dbReference type="InterPro" id="IPR049551">
    <property type="entry name" value="PKS_DH_C"/>
</dbReference>
<feature type="active site" description="Proton acceptor; for dehydratase activity" evidence="5">
    <location>
        <position position="1295"/>
    </location>
</feature>
<keyword evidence="1" id="KW-0596">Phosphopantetheine</keyword>
<evidence type="ECO:0000313" key="9">
    <source>
        <dbReference type="EMBL" id="KAH7118750.1"/>
    </source>
</evidence>
<dbReference type="Gene3D" id="3.10.129.110">
    <property type="entry name" value="Polyketide synthase dehydratase"/>
    <property type="match status" value="1"/>
</dbReference>
<evidence type="ECO:0000259" key="7">
    <source>
        <dbReference type="PROSITE" id="PS52004"/>
    </source>
</evidence>
<dbReference type="SUPFAM" id="SSF47336">
    <property type="entry name" value="ACP-like"/>
    <property type="match status" value="1"/>
</dbReference>
<dbReference type="InterPro" id="IPR014031">
    <property type="entry name" value="Ketoacyl_synth_C"/>
</dbReference>
<sequence length="2119" mass="234050">MALPSLLVFGSQVDIPDPAYLDKIRTMLLQDHRTATFVESIMMLPSLWASLEEFIPSFRHMPGRSLLDMLRCWMETGRTPDFTNATPNILMTPLTVIIHVVEYLVYLREVIKRGHSNVLEATKPNDFYGLCIGLLSSSIMFSAENEIEIMAQASIAIRLAVLIGAAVDGDGCYATPKSQMTSMVARCGEGTDRATLERILKHYPHAYISIVMDELTFTVTVLQSDVCEIESNLADRNIITKPIGVYGRFHHPVHTDNVERLLEFCEKDERFQPKPGKELNIRHIFEEILCRPLNWHATLSPVLDKVERDTGHILSIGPVNVVTEATIKGYGLRVVSTHDHFVQKCRAEATPTYPEHAIAVIGMGCRFPGAPTLEDFWELLHSGRTMASNVPEQRFSNKHLNRGKLESGKSYWGNFLEDADSFDHKFFRKSPREAAAMDPQQRVLLEVTYQALESAGWFGYPRFHHPEEDVGCFIGCGSSDYNDNIANNDPGAFSILGSLRGLLSGRISHYFGWEAPSITYDTACASSMVAIHAACKALELGECSAAVAGGVNMLTSPYYFQNLDAAGFLNRDGASRAFDAEASGYCRGEGAGVVVLKRLQDAIAHGDTIHGVINATSINQNYSGAPINVPSKASQVKLFDKVLSLARLSGSQITFVEAHGTGTQVGDCIEAESIREVFGAPDRKEWLYLGSVKDNIGHTEGAAGIASLIKVLLMMRYSTIAPQAGFRTLNPKIPSLEKSHVQILTKPEKWKAGFKIACVNNYGAGGCNAALIVCQPPSSVLEPHDGLERYPILISAKTDASLTAYCTTLLKWLDMHASSYDNKRLLAHLAFNLCKKQNQNFASIIAYDVAYLEELQQKLRIHVGSSLTLQPISTIPATELRPLILVFGGQSGRSVALSRALISKNKLLRTHLTDCDVSLKKLGYGSIFPAVYSSDYLDLATSHSVLFSIQYACAKSWLECGLKIDAVLGHSFGHFTALCISGVISLDDALKMVVGRAILIDSSWGSEKGAMVALETNSDTLSWLITTLKSQPPYDTIEVACYNGPSNYVLAGTRASIDALEELVDTQPPRHQTKLKRLNVPYAFHSCLTEPILSSYKSLVSEVNFRPSTITLATCTEGNVFSFQEDSNTTVQQTRAPVHFSHAIQQLNSRFGPCAWLEAGTGSPIIGMVRRALQASNSIGHSFQPIDLGVESNDQRSLTSATVALWKRNHKHNFWHFHDSQHNEYEDLNLPPYAFETTPHWLPFNVNPSLKGPVTSVPEQHLYCSFEGFDVTDVNAAIFKIDPRASSFKTLVQGHAVLGIPLCPASAYFDIAVQASRVLAAQGSTMDTSNMTVEISNLEIHTPLGYNTSRGIRIRLTRRDLGSLEWAFELISSHEEDAAICHASGKVLFLPEEVRGSLFPTFARLLDIEACSRLFADPKSHSMAGSVIYALFERVVAYEPLYHGVRRIASLDHEVVAQVALPSYGLDGHDHDILWPLAMDNFLQVAGLHVNYLRAQVQDEVYIACQIERLVFTTEFRCAENTSWTVYSVSSAVDDNRVVNDIFVIDSSTKKLIVVFLGVHFSRVPTKSLRKVLGRANGMETAQPEKVEVPNNQPRPTLPIIPELRAENPRPQIHAKEDVRNSSNADEMLEMNALSKLIGDLLGVSTGDVQPHISFEDLGIDSLMTTELATVIHQSFGIKISTAELQSLGNIRSLYLRLFGPAKPRRDKKNPTHSPSSPAISIETNTETSSWGIFTASSTDVSSTESTNLLPLVHKMLPRFDEYSISNQFEGYWKNVYPIHVRLVTAYIVEAFAVLGCPLATLPPGTELPTPNHHPRHKVLLRRLLEVLEGLSITHKSGNGNYVRTTKPVEATSSATLHELIVREFPVFAREHHLLKITGNQFAGCLSGKVDGIDLLFGTKANRDLLEDVYSNSPIFKTASRMLSDVLVETFSSVPQGEVINILEIGAGTGGTTRHLVNALLRAGINFTYTFTDVSSSLVTKAKQKFKEVPSMRFQVLDIESSVPENLHAKFHTVVSTNCIHATSNLVDSCRNIRTLLRPDGFLGLIELTRRMVWYDLVFGLLEGWWAFSDDRTHALIDERGWNKKLQLAGFTSVAWSSGGSEESKDIRIFCAFEESSPE</sequence>
<dbReference type="Pfam" id="PF18558">
    <property type="entry name" value="HTH_51"/>
    <property type="match status" value="1"/>
</dbReference>
<dbReference type="InterPro" id="IPR016035">
    <property type="entry name" value="Acyl_Trfase/lysoPLipase"/>
</dbReference>
<dbReference type="GO" id="GO:0006633">
    <property type="term" value="P:fatty acid biosynthetic process"/>
    <property type="evidence" value="ECO:0007669"/>
    <property type="project" value="TreeGrafter"/>
</dbReference>
<dbReference type="InterPro" id="IPR001227">
    <property type="entry name" value="Ac_transferase_dom_sf"/>
</dbReference>
<dbReference type="Pfam" id="PF00109">
    <property type="entry name" value="ketoacyl-synt"/>
    <property type="match status" value="1"/>
</dbReference>
<dbReference type="GO" id="GO:0044550">
    <property type="term" value="P:secondary metabolite biosynthetic process"/>
    <property type="evidence" value="ECO:0007669"/>
    <property type="project" value="TreeGrafter"/>
</dbReference>
<name>A0A9P9DG07_9PLEO</name>
<feature type="region of interest" description="C-terminal hotdog fold" evidence="5">
    <location>
        <begin position="1420"/>
        <end position="1570"/>
    </location>
</feature>
<evidence type="ECO:0000256" key="3">
    <source>
        <dbReference type="ARBA" id="ARBA00022679"/>
    </source>
</evidence>
<dbReference type="CDD" id="cd02440">
    <property type="entry name" value="AdoMet_MTases"/>
    <property type="match status" value="1"/>
</dbReference>
<evidence type="ECO:0000256" key="1">
    <source>
        <dbReference type="ARBA" id="ARBA00022450"/>
    </source>
</evidence>
<dbReference type="SUPFAM" id="SSF53335">
    <property type="entry name" value="S-adenosyl-L-methionine-dependent methyltransferases"/>
    <property type="match status" value="1"/>
</dbReference>
<dbReference type="SMART" id="SM00823">
    <property type="entry name" value="PKS_PP"/>
    <property type="match status" value="1"/>
</dbReference>
<dbReference type="InterPro" id="IPR041068">
    <property type="entry name" value="HTH_51"/>
</dbReference>
<dbReference type="InterPro" id="IPR016036">
    <property type="entry name" value="Malonyl_transacylase_ACP-bd"/>
</dbReference>
<protein>
    <recommendedName>
        <fullName evidence="11">Polyketide synthase</fullName>
    </recommendedName>
</protein>
<dbReference type="InterPro" id="IPR013217">
    <property type="entry name" value="Methyltransf_12"/>
</dbReference>
<keyword evidence="2" id="KW-0597">Phosphoprotein</keyword>
<dbReference type="GO" id="GO:0004312">
    <property type="term" value="F:fatty acid synthase activity"/>
    <property type="evidence" value="ECO:0007669"/>
    <property type="project" value="TreeGrafter"/>
</dbReference>
<evidence type="ECO:0000259" key="8">
    <source>
        <dbReference type="PROSITE" id="PS52019"/>
    </source>
</evidence>
<dbReference type="InterPro" id="IPR020841">
    <property type="entry name" value="PKS_Beta-ketoAc_synthase_dom"/>
</dbReference>
<dbReference type="Gene3D" id="3.40.366.10">
    <property type="entry name" value="Malonyl-Coenzyme A Acyl Carrier Protein, domain 2"/>
    <property type="match status" value="2"/>
</dbReference>
<dbReference type="OrthoDB" id="429813at2759"/>
<organism evidence="9 10">
    <name type="scientific">Dendryphion nanum</name>
    <dbReference type="NCBI Taxonomy" id="256645"/>
    <lineage>
        <taxon>Eukaryota</taxon>
        <taxon>Fungi</taxon>
        <taxon>Dikarya</taxon>
        <taxon>Ascomycota</taxon>
        <taxon>Pezizomycotina</taxon>
        <taxon>Dothideomycetes</taxon>
        <taxon>Pleosporomycetidae</taxon>
        <taxon>Pleosporales</taxon>
        <taxon>Torulaceae</taxon>
        <taxon>Dendryphion</taxon>
    </lineage>
</organism>
<dbReference type="Gene3D" id="3.40.47.10">
    <property type="match status" value="1"/>
</dbReference>
<evidence type="ECO:0000256" key="2">
    <source>
        <dbReference type="ARBA" id="ARBA00022553"/>
    </source>
</evidence>
<comment type="caution">
    <text evidence="9">The sequence shown here is derived from an EMBL/GenBank/DDBJ whole genome shotgun (WGS) entry which is preliminary data.</text>
</comment>
<dbReference type="GO" id="GO:0031177">
    <property type="term" value="F:phosphopantetheine binding"/>
    <property type="evidence" value="ECO:0007669"/>
    <property type="project" value="InterPro"/>
</dbReference>
<dbReference type="Gene3D" id="3.30.70.3290">
    <property type="match status" value="1"/>
</dbReference>
<gene>
    <name evidence="9" type="ORF">B0J11DRAFT_591154</name>
</gene>